<organism evidence="1 2">
    <name type="scientific">Melastoma candidum</name>
    <dbReference type="NCBI Taxonomy" id="119954"/>
    <lineage>
        <taxon>Eukaryota</taxon>
        <taxon>Viridiplantae</taxon>
        <taxon>Streptophyta</taxon>
        <taxon>Embryophyta</taxon>
        <taxon>Tracheophyta</taxon>
        <taxon>Spermatophyta</taxon>
        <taxon>Magnoliopsida</taxon>
        <taxon>eudicotyledons</taxon>
        <taxon>Gunneridae</taxon>
        <taxon>Pentapetalae</taxon>
        <taxon>rosids</taxon>
        <taxon>malvids</taxon>
        <taxon>Myrtales</taxon>
        <taxon>Melastomataceae</taxon>
        <taxon>Melastomatoideae</taxon>
        <taxon>Melastomateae</taxon>
        <taxon>Melastoma</taxon>
    </lineage>
</organism>
<comment type="caution">
    <text evidence="1">The sequence shown here is derived from an EMBL/GenBank/DDBJ whole genome shotgun (WGS) entry which is preliminary data.</text>
</comment>
<sequence length="193" mass="22010">MAFTMRAAKVPPNSASLDEAKNRVFDLFRTACRSLPSVMEIYNLDDVVTISQLRSAISSEIRRNSHVTNPKVIDMLVFKGMEELGNITEHAKQRHHIIGQYVVGTWWSEISLILFRQFNSVFVVNVPRVTLHYYSPALWAIRPRLQAADRSVVVEQKRSKVWKESSARSCGGHGNKFKETMLDISMEGDDIMI</sequence>
<protein>
    <submittedName>
        <fullName evidence="1">Uncharacterized protein</fullName>
    </submittedName>
</protein>
<dbReference type="Proteomes" id="UP001057402">
    <property type="component" value="Chromosome 3"/>
</dbReference>
<accession>A0ACB9RVL8</accession>
<evidence type="ECO:0000313" key="1">
    <source>
        <dbReference type="EMBL" id="KAI4382949.1"/>
    </source>
</evidence>
<evidence type="ECO:0000313" key="2">
    <source>
        <dbReference type="Proteomes" id="UP001057402"/>
    </source>
</evidence>
<dbReference type="EMBL" id="CM042882">
    <property type="protein sequence ID" value="KAI4382949.1"/>
    <property type="molecule type" value="Genomic_DNA"/>
</dbReference>
<gene>
    <name evidence="1" type="ORF">MLD38_008839</name>
</gene>
<name>A0ACB9RVL8_9MYRT</name>
<proteinExistence type="predicted"/>
<reference evidence="2" key="1">
    <citation type="journal article" date="2023" name="Front. Plant Sci.">
        <title>Chromosomal-level genome assembly of Melastoma candidum provides insights into trichome evolution.</title>
        <authorList>
            <person name="Zhong Y."/>
            <person name="Wu W."/>
            <person name="Sun C."/>
            <person name="Zou P."/>
            <person name="Liu Y."/>
            <person name="Dai S."/>
            <person name="Zhou R."/>
        </authorList>
    </citation>
    <scope>NUCLEOTIDE SEQUENCE [LARGE SCALE GENOMIC DNA]</scope>
</reference>
<keyword evidence="2" id="KW-1185">Reference proteome</keyword>